<evidence type="ECO:0000256" key="1">
    <source>
        <dbReference type="SAM" id="MobiDB-lite"/>
    </source>
</evidence>
<dbReference type="EMBL" id="AWTV01000011">
    <property type="protein sequence ID" value="KIH86800.1"/>
    <property type="molecule type" value="Genomic_DNA"/>
</dbReference>
<feature type="compositionally biased region" description="Low complexity" evidence="1">
    <location>
        <begin position="122"/>
        <end position="153"/>
    </location>
</feature>
<sequence>MQFFTFAALLASAVSVSAATTSAAAPVGTSTSSCAAQNILDACLQTETDLFNSCGTNDWNCKCNAYGAIVTCYNNCPSDQTVVTAKGQQQIFCGYASQYPSATPTGAKKTGTATTTATKATGTKAAAGTGSSTDSGSGASGSASSGTASGTAKPPAETHSGADLAIKSGSMLFAVAGMAAALL</sequence>
<protein>
    <recommendedName>
        <fullName evidence="5">GPI anchored serine-threonine rich protein</fullName>
    </recommendedName>
</protein>
<dbReference type="AlphaFoldDB" id="A0A0C2III1"/>
<dbReference type="VEuPathDB" id="FungiDB:SPBR_08691"/>
<evidence type="ECO:0000313" key="4">
    <source>
        <dbReference type="Proteomes" id="UP000031575"/>
    </source>
</evidence>
<evidence type="ECO:0000313" key="3">
    <source>
        <dbReference type="EMBL" id="KIH86800.1"/>
    </source>
</evidence>
<evidence type="ECO:0008006" key="5">
    <source>
        <dbReference type="Google" id="ProtNLM"/>
    </source>
</evidence>
<keyword evidence="2" id="KW-0732">Signal</keyword>
<dbReference type="HOGENOM" id="CLU_104756_0_0_1"/>
<reference evidence="3 4" key="1">
    <citation type="journal article" date="2014" name="BMC Genomics">
        <title>Comparative genomics of the major fungal agents of human and animal Sporotrichosis: Sporothrix schenckii and Sporothrix brasiliensis.</title>
        <authorList>
            <person name="Teixeira M.M."/>
            <person name="de Almeida L.G."/>
            <person name="Kubitschek-Barreira P."/>
            <person name="Alves F.L."/>
            <person name="Kioshima E.S."/>
            <person name="Abadio A.K."/>
            <person name="Fernandes L."/>
            <person name="Derengowski L.S."/>
            <person name="Ferreira K.S."/>
            <person name="Souza R.C."/>
            <person name="Ruiz J.C."/>
            <person name="de Andrade N.C."/>
            <person name="Paes H.C."/>
            <person name="Nicola A.M."/>
            <person name="Albuquerque P."/>
            <person name="Gerber A.L."/>
            <person name="Martins V.P."/>
            <person name="Peconick L.D."/>
            <person name="Neto A.V."/>
            <person name="Chaucanez C.B."/>
            <person name="Silva P.A."/>
            <person name="Cunha O.L."/>
            <person name="de Oliveira F.F."/>
            <person name="dos Santos T.C."/>
            <person name="Barros A.L."/>
            <person name="Soares M.A."/>
            <person name="de Oliveira L.M."/>
            <person name="Marini M.M."/>
            <person name="Villalobos-Duno H."/>
            <person name="Cunha M.M."/>
            <person name="de Hoog S."/>
            <person name="da Silveira J.F."/>
            <person name="Henrissat B."/>
            <person name="Nino-Vega G.A."/>
            <person name="Cisalpino P.S."/>
            <person name="Mora-Montes H.M."/>
            <person name="Almeida S.R."/>
            <person name="Stajich J.E."/>
            <person name="Lopes-Bezerra L.M."/>
            <person name="Vasconcelos A.T."/>
            <person name="Felipe M.S."/>
        </authorList>
    </citation>
    <scope>NUCLEOTIDE SEQUENCE [LARGE SCALE GENOMIC DNA]</scope>
    <source>
        <strain evidence="3 4">5110</strain>
    </source>
</reference>
<dbReference type="OrthoDB" id="2507140at2759"/>
<proteinExistence type="predicted"/>
<dbReference type="Proteomes" id="UP000031575">
    <property type="component" value="Unassembled WGS sequence"/>
</dbReference>
<keyword evidence="4" id="KW-1185">Reference proteome</keyword>
<feature type="chain" id="PRO_5002162492" description="GPI anchored serine-threonine rich protein" evidence="2">
    <location>
        <begin position="19"/>
        <end position="183"/>
    </location>
</feature>
<organism evidence="3 4">
    <name type="scientific">Sporothrix brasiliensis 5110</name>
    <dbReference type="NCBI Taxonomy" id="1398154"/>
    <lineage>
        <taxon>Eukaryota</taxon>
        <taxon>Fungi</taxon>
        <taxon>Dikarya</taxon>
        <taxon>Ascomycota</taxon>
        <taxon>Pezizomycotina</taxon>
        <taxon>Sordariomycetes</taxon>
        <taxon>Sordariomycetidae</taxon>
        <taxon>Ophiostomatales</taxon>
        <taxon>Ophiostomataceae</taxon>
        <taxon>Sporothrix</taxon>
    </lineage>
</organism>
<comment type="caution">
    <text evidence="3">The sequence shown here is derived from an EMBL/GenBank/DDBJ whole genome shotgun (WGS) entry which is preliminary data.</text>
</comment>
<name>A0A0C2III1_9PEZI</name>
<evidence type="ECO:0000256" key="2">
    <source>
        <dbReference type="SAM" id="SignalP"/>
    </source>
</evidence>
<gene>
    <name evidence="3" type="ORF">SPBR_08691</name>
</gene>
<accession>A0A0C2III1</accession>
<dbReference type="RefSeq" id="XP_040614810.1">
    <property type="nucleotide sequence ID" value="XM_040766929.1"/>
</dbReference>
<feature type="signal peptide" evidence="2">
    <location>
        <begin position="1"/>
        <end position="18"/>
    </location>
</feature>
<dbReference type="GeneID" id="63681850"/>
<feature type="region of interest" description="Disordered" evidence="1">
    <location>
        <begin position="122"/>
        <end position="161"/>
    </location>
</feature>